<proteinExistence type="predicted"/>
<keyword evidence="1" id="KW-0812">Transmembrane</keyword>
<evidence type="ECO:0000256" key="1">
    <source>
        <dbReference type="SAM" id="Phobius"/>
    </source>
</evidence>
<dbReference type="Proteomes" id="UP000800036">
    <property type="component" value="Unassembled WGS sequence"/>
</dbReference>
<keyword evidence="1" id="KW-0472">Membrane</keyword>
<organism evidence="2 3">
    <name type="scientific">Bimuria novae-zelandiae CBS 107.79</name>
    <dbReference type="NCBI Taxonomy" id="1447943"/>
    <lineage>
        <taxon>Eukaryota</taxon>
        <taxon>Fungi</taxon>
        <taxon>Dikarya</taxon>
        <taxon>Ascomycota</taxon>
        <taxon>Pezizomycotina</taxon>
        <taxon>Dothideomycetes</taxon>
        <taxon>Pleosporomycetidae</taxon>
        <taxon>Pleosporales</taxon>
        <taxon>Massarineae</taxon>
        <taxon>Didymosphaeriaceae</taxon>
        <taxon>Bimuria</taxon>
    </lineage>
</organism>
<dbReference type="EMBL" id="ML976670">
    <property type="protein sequence ID" value="KAF1975524.1"/>
    <property type="molecule type" value="Genomic_DNA"/>
</dbReference>
<dbReference type="AlphaFoldDB" id="A0A6A5VED0"/>
<feature type="transmembrane region" description="Helical" evidence="1">
    <location>
        <begin position="6"/>
        <end position="30"/>
    </location>
</feature>
<keyword evidence="1" id="KW-1133">Transmembrane helix</keyword>
<gene>
    <name evidence="2" type="ORF">BU23DRAFT_75918</name>
</gene>
<keyword evidence="3" id="KW-1185">Reference proteome</keyword>
<sequence length="179" mass="19240">MAPPGSLFNVVLRAFQILFSVCTFALAVHLARGHQYGGVPFALAYCAYVGCLTFLAASAGLAANWFTIFGGAVGNVTDAMVILLNLADGLVSTLQGPSTTNERRGRSDRLESADSSCSHSFQALQHLLLRRGDIFNCKCSSVQECNVHKWRESADVGYGGILHGWILSDDPMAMRTGPR</sequence>
<name>A0A6A5VED0_9PLEO</name>
<dbReference type="OrthoDB" id="2017497at2759"/>
<accession>A0A6A5VED0</accession>
<evidence type="ECO:0000313" key="3">
    <source>
        <dbReference type="Proteomes" id="UP000800036"/>
    </source>
</evidence>
<feature type="transmembrane region" description="Helical" evidence="1">
    <location>
        <begin position="68"/>
        <end position="87"/>
    </location>
</feature>
<protein>
    <recommendedName>
        <fullName evidence="4">MARVEL domain-containing protein</fullName>
    </recommendedName>
</protein>
<evidence type="ECO:0008006" key="4">
    <source>
        <dbReference type="Google" id="ProtNLM"/>
    </source>
</evidence>
<evidence type="ECO:0000313" key="2">
    <source>
        <dbReference type="EMBL" id="KAF1975524.1"/>
    </source>
</evidence>
<feature type="transmembrane region" description="Helical" evidence="1">
    <location>
        <begin position="42"/>
        <end position="62"/>
    </location>
</feature>
<reference evidence="2" key="1">
    <citation type="journal article" date="2020" name="Stud. Mycol.">
        <title>101 Dothideomycetes genomes: a test case for predicting lifestyles and emergence of pathogens.</title>
        <authorList>
            <person name="Haridas S."/>
            <person name="Albert R."/>
            <person name="Binder M."/>
            <person name="Bloem J."/>
            <person name="Labutti K."/>
            <person name="Salamov A."/>
            <person name="Andreopoulos B."/>
            <person name="Baker S."/>
            <person name="Barry K."/>
            <person name="Bills G."/>
            <person name="Bluhm B."/>
            <person name="Cannon C."/>
            <person name="Castanera R."/>
            <person name="Culley D."/>
            <person name="Daum C."/>
            <person name="Ezra D."/>
            <person name="Gonzalez J."/>
            <person name="Henrissat B."/>
            <person name="Kuo A."/>
            <person name="Liang C."/>
            <person name="Lipzen A."/>
            <person name="Lutzoni F."/>
            <person name="Magnuson J."/>
            <person name="Mondo S."/>
            <person name="Nolan M."/>
            <person name="Ohm R."/>
            <person name="Pangilinan J."/>
            <person name="Park H.-J."/>
            <person name="Ramirez L."/>
            <person name="Alfaro M."/>
            <person name="Sun H."/>
            <person name="Tritt A."/>
            <person name="Yoshinaga Y."/>
            <person name="Zwiers L.-H."/>
            <person name="Turgeon B."/>
            <person name="Goodwin S."/>
            <person name="Spatafora J."/>
            <person name="Crous P."/>
            <person name="Grigoriev I."/>
        </authorList>
    </citation>
    <scope>NUCLEOTIDE SEQUENCE</scope>
    <source>
        <strain evidence="2">CBS 107.79</strain>
    </source>
</reference>